<dbReference type="Proteomes" id="UP000001208">
    <property type="component" value="Chromosome"/>
</dbReference>
<keyword evidence="1" id="KW-0732">Signal</keyword>
<dbReference type="HOGENOM" id="CLU_1014919_0_0_10"/>
<evidence type="ECO:0008006" key="4">
    <source>
        <dbReference type="Google" id="ProtNLM"/>
    </source>
</evidence>
<dbReference type="KEGG" id="cts:Ctha_1910"/>
<dbReference type="EMBL" id="CP001100">
    <property type="protein sequence ID" value="ACF14364.1"/>
    <property type="molecule type" value="Genomic_DNA"/>
</dbReference>
<evidence type="ECO:0000313" key="2">
    <source>
        <dbReference type="EMBL" id="ACF14364.1"/>
    </source>
</evidence>
<protein>
    <recommendedName>
        <fullName evidence="4">DUF1207 domain-containing protein</fullName>
    </recommendedName>
</protein>
<organism evidence="2 3">
    <name type="scientific">Chloroherpeton thalassium (strain ATCC 35110 / GB-78)</name>
    <dbReference type="NCBI Taxonomy" id="517418"/>
    <lineage>
        <taxon>Bacteria</taxon>
        <taxon>Pseudomonadati</taxon>
        <taxon>Chlorobiota</taxon>
        <taxon>Chlorobiia</taxon>
        <taxon>Chlorobiales</taxon>
        <taxon>Chloroherpetonaceae</taxon>
        <taxon>Chloroherpeton</taxon>
    </lineage>
</organism>
<dbReference type="RefSeq" id="WP_012500448.1">
    <property type="nucleotide sequence ID" value="NC_011026.1"/>
</dbReference>
<feature type="signal peptide" evidence="1">
    <location>
        <begin position="1"/>
        <end position="24"/>
    </location>
</feature>
<proteinExistence type="predicted"/>
<sequence>MHKKIYSLIIALFFSTLAISSVFAQELSFSIDRPNFSPLLADPLEPRTGVLNFLDKSNLNLDIGHSTDLVHLAFNDSTNQIRTLSFGADFGTFSLLREESNFKFPVDAIDYIFGVNFTYTAPLSDIVSTSLPLTFSTRLRISHISAHFEDGHYKNDAWMQGDTPFEIPFVYSREFCNLVFAVSNAFGRAYLGYQFVFNTLPKDISAHTFQTGLEYYPDILTNGLVPFFALDFKLLPLWKRSLQETNGYGGSLNIQVGLKTNGIGKRGVRVVYNYASGLDRQGMYFYQRRSFNALGFIIDL</sequence>
<gene>
    <name evidence="2" type="ordered locus">Ctha_1910</name>
</gene>
<accession>B3QUB5</accession>
<dbReference type="OrthoDB" id="597193at2"/>
<reference evidence="2 3" key="1">
    <citation type="submission" date="2008-06" db="EMBL/GenBank/DDBJ databases">
        <title>Complete sequence of Chloroherpeton thalassium ATCC 35110.</title>
        <authorList>
            <consortium name="US DOE Joint Genome Institute"/>
            <person name="Lucas S."/>
            <person name="Copeland A."/>
            <person name="Lapidus A."/>
            <person name="Glavina del Rio T."/>
            <person name="Dalin E."/>
            <person name="Tice H."/>
            <person name="Bruce D."/>
            <person name="Goodwin L."/>
            <person name="Pitluck S."/>
            <person name="Schmutz J."/>
            <person name="Larimer F."/>
            <person name="Land M."/>
            <person name="Hauser L."/>
            <person name="Kyrpides N."/>
            <person name="Mikhailova N."/>
            <person name="Liu Z."/>
            <person name="Li T."/>
            <person name="Zhao F."/>
            <person name="Overmann J."/>
            <person name="Bryant D.A."/>
            <person name="Richardson P."/>
        </authorList>
    </citation>
    <scope>NUCLEOTIDE SEQUENCE [LARGE SCALE GENOMIC DNA]</scope>
    <source>
        <strain evidence="3">ATCC 35110 / GB-78</strain>
    </source>
</reference>
<dbReference type="AlphaFoldDB" id="B3QUB5"/>
<feature type="chain" id="PRO_5002797789" description="DUF1207 domain-containing protein" evidence="1">
    <location>
        <begin position="25"/>
        <end position="300"/>
    </location>
</feature>
<name>B3QUB5_CHLT3</name>
<evidence type="ECO:0000313" key="3">
    <source>
        <dbReference type="Proteomes" id="UP000001208"/>
    </source>
</evidence>
<dbReference type="eggNOG" id="ENOG502ZCFG">
    <property type="taxonomic scope" value="Bacteria"/>
</dbReference>
<evidence type="ECO:0000256" key="1">
    <source>
        <dbReference type="SAM" id="SignalP"/>
    </source>
</evidence>
<keyword evidence="3" id="KW-1185">Reference proteome</keyword>